<dbReference type="SUPFAM" id="SSF56300">
    <property type="entry name" value="Metallo-dependent phosphatases"/>
    <property type="match status" value="1"/>
</dbReference>
<gene>
    <name evidence="3" type="ORF">ACFP1G_01060</name>
</gene>
<reference evidence="4" key="1">
    <citation type="journal article" date="2019" name="Int. J. Syst. Evol. Microbiol.">
        <title>The Global Catalogue of Microorganisms (GCM) 10K type strain sequencing project: providing services to taxonomists for standard genome sequencing and annotation.</title>
        <authorList>
            <consortium name="The Broad Institute Genomics Platform"/>
            <consortium name="The Broad Institute Genome Sequencing Center for Infectious Disease"/>
            <person name="Wu L."/>
            <person name="Ma J."/>
        </authorList>
    </citation>
    <scope>NUCLEOTIDE SEQUENCE [LARGE SCALE GENOMIC DNA]</scope>
    <source>
        <strain evidence="4">CCM 8905</strain>
    </source>
</reference>
<feature type="domain" description="Capsule synthesis protein CapA" evidence="2">
    <location>
        <begin position="259"/>
        <end position="515"/>
    </location>
</feature>
<dbReference type="Pfam" id="PF09587">
    <property type="entry name" value="PGA_cap"/>
    <property type="match status" value="1"/>
</dbReference>
<comment type="similarity">
    <text evidence="1">Belongs to the CapA family.</text>
</comment>
<protein>
    <submittedName>
        <fullName evidence="3">CapA family protein</fullName>
    </submittedName>
</protein>
<dbReference type="PANTHER" id="PTHR33393:SF13">
    <property type="entry name" value="PGA BIOSYNTHESIS PROTEIN CAPA"/>
    <property type="match status" value="1"/>
</dbReference>
<name>A0ABW1SPR6_9LACO</name>
<dbReference type="Gene3D" id="3.60.21.10">
    <property type="match status" value="1"/>
</dbReference>
<dbReference type="InterPro" id="IPR052169">
    <property type="entry name" value="CW_Biosynth-Accessory"/>
</dbReference>
<organism evidence="3 4">
    <name type="scientific">Levilactobacillus tongjiangensis</name>
    <dbReference type="NCBI Taxonomy" id="2486023"/>
    <lineage>
        <taxon>Bacteria</taxon>
        <taxon>Bacillati</taxon>
        <taxon>Bacillota</taxon>
        <taxon>Bacilli</taxon>
        <taxon>Lactobacillales</taxon>
        <taxon>Lactobacillaceae</taxon>
        <taxon>Levilactobacillus</taxon>
    </lineage>
</organism>
<dbReference type="InterPro" id="IPR019079">
    <property type="entry name" value="Capsule_synth_CapA"/>
</dbReference>
<evidence type="ECO:0000313" key="3">
    <source>
        <dbReference type="EMBL" id="MFC6206083.1"/>
    </source>
</evidence>
<comment type="caution">
    <text evidence="3">The sequence shown here is derived from an EMBL/GenBank/DDBJ whole genome shotgun (WGS) entry which is preliminary data.</text>
</comment>
<keyword evidence="4" id="KW-1185">Reference proteome</keyword>
<dbReference type="RefSeq" id="WP_382338529.1">
    <property type="nucleotide sequence ID" value="NZ_JBHSSK010000004.1"/>
</dbReference>
<sequence>MIEAMFAQKILLEHNQILKSIGDSNTQVESGIGNAVTLYVFLNLMSIQKIEPNTMTQLSKKFVKENDPSHKLFEEEEVLSAQQLVDLMLVTSNPAVALAICQMVREQTHKKMSALYRELPWINKMEGALANQTGRIRNSVRQIYDIRMLRCLGVVFSQLKLSYRDLMHQTDCVQSGKYFYNSTMLVKNGELTGGYFFGPNNGDAIAFDHTNMYVILGAENGYQRDIILSKLVEDVYEISGSQLSAYAIEELNLKSNQPVVSFWGDVYPGEFYSKRRLKRQQWDPLSEKGYDYTFLGMKSYLQKNSLNVFNLESVLVDDLESSKLLNSKAFVLGSKPRKTLQALKKANLGLALMANNHGGDYGENGFEQSIEYLEKAEIPHIGVGQDIDKATNPVRINGQGVKISLFNAYWYNKRYYREYEFYSLFGKMGVSPLGEVLFRKIAWERLQNPERLIVVSPHWGTDFQPVAERQKQLAMKMIGAGADIIIGHGAHALQDIELISGHPVFYGLGNAFFNSEGEFKKYPHSLPFGGFVEISANEDGMLLTVRFMNAENHETKFQPRVVTENEFSKLLLGLKLNGSELDNWKIDNQTLQYVYRKNRLK</sequence>
<dbReference type="SMART" id="SM00854">
    <property type="entry name" value="PGA_cap"/>
    <property type="match status" value="1"/>
</dbReference>
<dbReference type="EMBL" id="JBHSSK010000004">
    <property type="protein sequence ID" value="MFC6206083.1"/>
    <property type="molecule type" value="Genomic_DNA"/>
</dbReference>
<evidence type="ECO:0000256" key="1">
    <source>
        <dbReference type="ARBA" id="ARBA00005662"/>
    </source>
</evidence>
<evidence type="ECO:0000313" key="4">
    <source>
        <dbReference type="Proteomes" id="UP001596254"/>
    </source>
</evidence>
<dbReference type="Proteomes" id="UP001596254">
    <property type="component" value="Unassembled WGS sequence"/>
</dbReference>
<dbReference type="InterPro" id="IPR029052">
    <property type="entry name" value="Metallo-depent_PP-like"/>
</dbReference>
<dbReference type="PANTHER" id="PTHR33393">
    <property type="entry name" value="POLYGLUTAMINE SYNTHESIS ACCESSORY PROTEIN RV0574C-RELATED"/>
    <property type="match status" value="1"/>
</dbReference>
<proteinExistence type="inferred from homology"/>
<accession>A0ABW1SPR6</accession>
<evidence type="ECO:0000259" key="2">
    <source>
        <dbReference type="SMART" id="SM00854"/>
    </source>
</evidence>